<dbReference type="GeneID" id="92838736"/>
<keyword evidence="4" id="KW-0143">Chaperone</keyword>
<dbReference type="Gene3D" id="2.30.290.10">
    <property type="entry name" value="BH3618-like"/>
    <property type="match status" value="1"/>
</dbReference>
<evidence type="ECO:0000313" key="5">
    <source>
        <dbReference type="EMBL" id="ERI09666.1"/>
    </source>
</evidence>
<dbReference type="PATRIC" id="fig|649747.3.peg.2045"/>
<proteinExistence type="inferred from homology"/>
<dbReference type="Proteomes" id="UP000016511">
    <property type="component" value="Unassembled WGS sequence"/>
</dbReference>
<reference evidence="5 6" key="1">
    <citation type="submission" date="2013-08" db="EMBL/GenBank/DDBJ databases">
        <authorList>
            <person name="Weinstock G."/>
            <person name="Sodergren E."/>
            <person name="Wylie T."/>
            <person name="Fulton L."/>
            <person name="Fulton R."/>
            <person name="Fronick C."/>
            <person name="O'Laughlin M."/>
            <person name="Godfrey J."/>
            <person name="Miner T."/>
            <person name="Herter B."/>
            <person name="Appelbaum E."/>
            <person name="Cordes M."/>
            <person name="Lek S."/>
            <person name="Wollam A."/>
            <person name="Pepin K.H."/>
            <person name="Palsikar V.B."/>
            <person name="Mitreva M."/>
            <person name="Wilson R.K."/>
        </authorList>
    </citation>
    <scope>NUCLEOTIDE SEQUENCE [LARGE SCALE GENOMIC DNA]</scope>
    <source>
        <strain evidence="5 6">ATCC 12856</strain>
    </source>
</reference>
<dbReference type="PANTHER" id="PTHR39190:SF1">
    <property type="entry name" value="FLAGELLAR ASSEMBLY FACTOR FLIW"/>
    <property type="match status" value="1"/>
</dbReference>
<evidence type="ECO:0000313" key="6">
    <source>
        <dbReference type="Proteomes" id="UP000016511"/>
    </source>
</evidence>
<dbReference type="STRING" id="649747.HMPREF0083_02256"/>
<dbReference type="AlphaFoldDB" id="U1YFU4"/>
<keyword evidence="3 4" id="KW-0810">Translation regulation</keyword>
<dbReference type="InterPro" id="IPR003775">
    <property type="entry name" value="Flagellar_assembly_factor_FliW"/>
</dbReference>
<dbReference type="GO" id="GO:0005737">
    <property type="term" value="C:cytoplasm"/>
    <property type="evidence" value="ECO:0007669"/>
    <property type="project" value="UniProtKB-SubCell"/>
</dbReference>
<dbReference type="GO" id="GO:0044780">
    <property type="term" value="P:bacterial-type flagellum assembly"/>
    <property type="evidence" value="ECO:0007669"/>
    <property type="project" value="UniProtKB-UniRule"/>
</dbReference>
<comment type="function">
    <text evidence="4">Acts as an anti-CsrA protein, binds CsrA and prevents it from repressing translation of its target genes, one of which is flagellin. Binds to flagellin and participates in the assembly of the flagellum.</text>
</comment>
<dbReference type="GO" id="GO:0006417">
    <property type="term" value="P:regulation of translation"/>
    <property type="evidence" value="ECO:0007669"/>
    <property type="project" value="UniProtKB-KW"/>
</dbReference>
<evidence type="ECO:0000256" key="1">
    <source>
        <dbReference type="ARBA" id="ARBA00022490"/>
    </source>
</evidence>
<dbReference type="SUPFAM" id="SSF141457">
    <property type="entry name" value="BH3618-like"/>
    <property type="match status" value="1"/>
</dbReference>
<keyword evidence="6" id="KW-1185">Reference proteome</keyword>
<dbReference type="HAMAP" id="MF_01185">
    <property type="entry name" value="FliW"/>
    <property type="match status" value="1"/>
</dbReference>
<dbReference type="HOGENOM" id="CLU_112356_0_2_9"/>
<evidence type="ECO:0000256" key="2">
    <source>
        <dbReference type="ARBA" id="ARBA00022795"/>
    </source>
</evidence>
<dbReference type="PANTHER" id="PTHR39190">
    <property type="entry name" value="FLAGELLAR ASSEMBLY FACTOR FLIW"/>
    <property type="match status" value="1"/>
</dbReference>
<dbReference type="eggNOG" id="COG1699">
    <property type="taxonomic scope" value="Bacteria"/>
</dbReference>
<accession>U1YFU4</accession>
<evidence type="ECO:0000256" key="4">
    <source>
        <dbReference type="HAMAP-Rule" id="MF_01185"/>
    </source>
</evidence>
<comment type="subunit">
    <text evidence="4">Interacts with translational regulator CsrA and flagellin(s).</text>
</comment>
<keyword evidence="2 4" id="KW-1005">Bacterial flagellum biogenesis</keyword>
<dbReference type="InterPro" id="IPR024046">
    <property type="entry name" value="Flagellar_assmbl_FliW_dom_sf"/>
</dbReference>
<dbReference type="Pfam" id="PF02623">
    <property type="entry name" value="FliW"/>
    <property type="match status" value="1"/>
</dbReference>
<comment type="subcellular location">
    <subcellularLocation>
        <location evidence="4">Cytoplasm</location>
    </subcellularLocation>
</comment>
<name>U1YFU4_ANEAE</name>
<keyword evidence="1 4" id="KW-0963">Cytoplasm</keyword>
<dbReference type="EMBL" id="AWSJ01000142">
    <property type="protein sequence ID" value="ERI09666.1"/>
    <property type="molecule type" value="Genomic_DNA"/>
</dbReference>
<comment type="caution">
    <text evidence="5">The sequence shown here is derived from an EMBL/GenBank/DDBJ whole genome shotgun (WGS) entry which is preliminary data.</text>
</comment>
<evidence type="ECO:0000256" key="3">
    <source>
        <dbReference type="ARBA" id="ARBA00022845"/>
    </source>
</evidence>
<organism evidence="5 6">
    <name type="scientific">Aneurinibacillus aneurinilyticus ATCC 12856</name>
    <dbReference type="NCBI Taxonomy" id="649747"/>
    <lineage>
        <taxon>Bacteria</taxon>
        <taxon>Bacillati</taxon>
        <taxon>Bacillota</taxon>
        <taxon>Bacilli</taxon>
        <taxon>Bacillales</taxon>
        <taxon>Paenibacillaceae</taxon>
        <taxon>Aneurinibacillus group</taxon>
        <taxon>Aneurinibacillus</taxon>
    </lineage>
</organism>
<comment type="similarity">
    <text evidence="4">Belongs to the FliW family.</text>
</comment>
<gene>
    <name evidence="4" type="primary">fliW</name>
    <name evidence="5" type="ORF">HMPREF0083_02256</name>
</gene>
<sequence>MILKMESDLFGTLEYEATEVYTFEQGIPGFPNEREFLLVQVQDSPFTVLHSLQGDLYFFLIDPFRFFADYEFALPDYVLDQLEIKNRENVLSYSIVVLRDPLHDSTVNLVAPIVLNTTNRKGMQLVLEKTNYSVRQPIFSDKETTVSRQGQTAEQGR</sequence>
<dbReference type="RefSeq" id="WP_021620959.1">
    <property type="nucleotide sequence ID" value="NZ_KE952756.1"/>
</dbReference>
<protein>
    <recommendedName>
        <fullName evidence="4">Flagellar assembly factor FliW</fullName>
    </recommendedName>
</protein>